<dbReference type="Proteomes" id="UP000501802">
    <property type="component" value="Chromosome"/>
</dbReference>
<feature type="chain" id="PRO_5026202954" evidence="2">
    <location>
        <begin position="19"/>
        <end position="204"/>
    </location>
</feature>
<evidence type="ECO:0000256" key="1">
    <source>
        <dbReference type="ARBA" id="ARBA00022729"/>
    </source>
</evidence>
<name>A0A6G9AUC0_9BACT</name>
<dbReference type="Pfam" id="PF13505">
    <property type="entry name" value="OMP_b-brl"/>
    <property type="match status" value="1"/>
</dbReference>
<dbReference type="EMBL" id="CP050063">
    <property type="protein sequence ID" value="QIP15988.1"/>
    <property type="molecule type" value="Genomic_DNA"/>
</dbReference>
<evidence type="ECO:0000259" key="3">
    <source>
        <dbReference type="Pfam" id="PF13505"/>
    </source>
</evidence>
<keyword evidence="5" id="KW-1185">Reference proteome</keyword>
<dbReference type="SUPFAM" id="SSF56925">
    <property type="entry name" value="OMPA-like"/>
    <property type="match status" value="1"/>
</dbReference>
<dbReference type="AlphaFoldDB" id="A0A6G9AUC0"/>
<feature type="domain" description="Outer membrane protein beta-barrel" evidence="3">
    <location>
        <begin position="5"/>
        <end position="184"/>
    </location>
</feature>
<reference evidence="4 5" key="1">
    <citation type="submission" date="2020-03" db="EMBL/GenBank/DDBJ databases">
        <authorList>
            <person name="Kim M.K."/>
        </authorList>
    </citation>
    <scope>NUCLEOTIDE SEQUENCE [LARGE SCALE GENOMIC DNA]</scope>
    <source>
        <strain evidence="4 5">BT328</strain>
    </source>
</reference>
<evidence type="ECO:0000313" key="4">
    <source>
        <dbReference type="EMBL" id="QIP15988.1"/>
    </source>
</evidence>
<evidence type="ECO:0000313" key="5">
    <source>
        <dbReference type="Proteomes" id="UP000501802"/>
    </source>
</evidence>
<dbReference type="InterPro" id="IPR027385">
    <property type="entry name" value="Beta-barrel_OMP"/>
</dbReference>
<accession>A0A6G9AUC0</accession>
<protein>
    <submittedName>
        <fullName evidence="4">Porin family protein</fullName>
    </submittedName>
</protein>
<dbReference type="InterPro" id="IPR011250">
    <property type="entry name" value="OMP/PagP_B-barrel"/>
</dbReference>
<gene>
    <name evidence="4" type="ORF">G8759_26810</name>
</gene>
<feature type="signal peptide" evidence="2">
    <location>
        <begin position="1"/>
        <end position="18"/>
    </location>
</feature>
<proteinExistence type="predicted"/>
<dbReference type="Gene3D" id="2.40.160.20">
    <property type="match status" value="1"/>
</dbReference>
<dbReference type="KEGG" id="spib:G8759_26810"/>
<organism evidence="4 5">
    <name type="scientific">Spirosoma aureum</name>
    <dbReference type="NCBI Taxonomy" id="2692134"/>
    <lineage>
        <taxon>Bacteria</taxon>
        <taxon>Pseudomonadati</taxon>
        <taxon>Bacteroidota</taxon>
        <taxon>Cytophagia</taxon>
        <taxon>Cytophagales</taxon>
        <taxon>Cytophagaceae</taxon>
        <taxon>Spirosoma</taxon>
    </lineage>
</organism>
<dbReference type="RefSeq" id="WP_167215333.1">
    <property type="nucleotide sequence ID" value="NZ_CP050063.1"/>
</dbReference>
<sequence length="204" mass="22360">MHKSLFALFFLVSTVVSAQRLEPFKLNLSVGYASPADRSGNKDGSSPGFVYSIEPQYGITNHFDIGIRFEQAFIQRPEVLGNLIYFNTQAKSIMSGALTLNYVVGKTPAFRPYIGAGAGFFRAAQSDQQVMGAGNTPLYYSLPITNKWGALVRAGVKIFQFNVEAAFNLLEDTTVTNEFTNAKLIGKNEYFSVKAGYTLGGSRH</sequence>
<keyword evidence="1 2" id="KW-0732">Signal</keyword>
<evidence type="ECO:0000256" key="2">
    <source>
        <dbReference type="SAM" id="SignalP"/>
    </source>
</evidence>